<evidence type="ECO:0000256" key="7">
    <source>
        <dbReference type="ARBA" id="ARBA00039058"/>
    </source>
</evidence>
<evidence type="ECO:0000256" key="8">
    <source>
        <dbReference type="ARBA" id="ARBA00039866"/>
    </source>
</evidence>
<dbReference type="GO" id="GO:0043810">
    <property type="term" value="F:ornithine-acyl [acyl carrier protein] N-acyltransferase activity"/>
    <property type="evidence" value="ECO:0007669"/>
    <property type="project" value="UniProtKB-EC"/>
</dbReference>
<evidence type="ECO:0000256" key="6">
    <source>
        <dbReference type="ARBA" id="ARBA00038095"/>
    </source>
</evidence>
<keyword evidence="4" id="KW-0443">Lipid metabolism</keyword>
<keyword evidence="3" id="KW-0808">Transferase</keyword>
<dbReference type="InterPro" id="IPR016181">
    <property type="entry name" value="Acyl_CoA_acyltransferase"/>
</dbReference>
<sequence length="249" mass="26723">MAEDQGDAGTADLDLSFSKGTLNVRRAQTAPDLAALQALRAQVFRAGHPDHDAFDAQACHVIIEDASGLLLAGFRLLLIEDAAALHACYSAQSYDLAPLAQLDMAMLELGRFCVRPGLRDPDVLRLAWAAITRFGEARGVGLLFGCTSFEGADWRAHQGAFAHLARHAVGPALLRPRPKAREHVALDASTSNDSATTLPPLLRSYLGMGGWTSDHAVIDRDLDTCHVFTALDPAKIPAPRLKALRNLCA</sequence>
<evidence type="ECO:0000256" key="4">
    <source>
        <dbReference type="ARBA" id="ARBA00023098"/>
    </source>
</evidence>
<gene>
    <name evidence="11" type="ORF">DT23_16340</name>
</gene>
<evidence type="ECO:0000256" key="9">
    <source>
        <dbReference type="ARBA" id="ARBA00045724"/>
    </source>
</evidence>
<dbReference type="AlphaFoldDB" id="A0A074JS60"/>
<dbReference type="Proteomes" id="UP000027471">
    <property type="component" value="Unassembled WGS sequence"/>
</dbReference>
<dbReference type="InterPro" id="IPR052351">
    <property type="entry name" value="Ornithine_N-alpha-AT"/>
</dbReference>
<name>A0A074JS60_9RHOB</name>
<accession>A0A074JS60</accession>
<dbReference type="eggNOG" id="COG3176">
    <property type="taxonomic scope" value="Bacteria"/>
</dbReference>
<evidence type="ECO:0000256" key="2">
    <source>
        <dbReference type="ARBA" id="ARBA00022516"/>
    </source>
</evidence>
<dbReference type="Gene3D" id="3.40.630.30">
    <property type="match status" value="1"/>
</dbReference>
<keyword evidence="2" id="KW-0444">Lipid biosynthesis</keyword>
<dbReference type="Pfam" id="PF13444">
    <property type="entry name" value="Acetyltransf_5"/>
    <property type="match status" value="1"/>
</dbReference>
<reference evidence="11 12" key="1">
    <citation type="journal article" date="2015" name="Antonie Van Leeuwenhoek">
        <title>Thioclava indica sp. nov., isolated from surface seawater of the Indian Ocean.</title>
        <authorList>
            <person name="Liu Y."/>
            <person name="Lai Q."/>
            <person name="Du J."/>
            <person name="Xu H."/>
            <person name="Jiang L."/>
            <person name="Shao Z."/>
        </authorList>
    </citation>
    <scope>NUCLEOTIDE SEQUENCE [LARGE SCALE GENOMIC DNA]</scope>
    <source>
        <strain evidence="11 12">DT23-4</strain>
    </source>
</reference>
<evidence type="ECO:0000256" key="5">
    <source>
        <dbReference type="ARBA" id="ARBA00023315"/>
    </source>
</evidence>
<dbReference type="OrthoDB" id="9787072at2"/>
<comment type="pathway">
    <text evidence="1">Lipid metabolism.</text>
</comment>
<comment type="function">
    <text evidence="9">Catalyzes the first step in the biosynthesis of ornithine lipids, which are phosphorus-free membrane lipids. Catalyzes the 3-hydroxyacyl-acyl carrier protein-dependent acylation of ornithine to form lyso-ornithine lipid (LOL).</text>
</comment>
<evidence type="ECO:0000256" key="3">
    <source>
        <dbReference type="ARBA" id="ARBA00022679"/>
    </source>
</evidence>
<comment type="catalytic activity">
    <reaction evidence="10">
        <text>a (3R)-hydroxyacyl-[ACP] + L-ornithine = a lyso-ornithine lipid + holo-[ACP] + H(+)</text>
        <dbReference type="Rhea" id="RHEA:20633"/>
        <dbReference type="Rhea" id="RHEA-COMP:9685"/>
        <dbReference type="Rhea" id="RHEA-COMP:9945"/>
        <dbReference type="ChEBI" id="CHEBI:15378"/>
        <dbReference type="ChEBI" id="CHEBI:46911"/>
        <dbReference type="ChEBI" id="CHEBI:64479"/>
        <dbReference type="ChEBI" id="CHEBI:78827"/>
        <dbReference type="ChEBI" id="CHEBI:138482"/>
        <dbReference type="EC" id="2.3.2.30"/>
    </reaction>
    <physiologicalReaction direction="left-to-right" evidence="10">
        <dbReference type="Rhea" id="RHEA:20634"/>
    </physiologicalReaction>
</comment>
<organism evidence="11 12">
    <name type="scientific">Thioclava indica</name>
    <dbReference type="NCBI Taxonomy" id="1353528"/>
    <lineage>
        <taxon>Bacteria</taxon>
        <taxon>Pseudomonadati</taxon>
        <taxon>Pseudomonadota</taxon>
        <taxon>Alphaproteobacteria</taxon>
        <taxon>Rhodobacterales</taxon>
        <taxon>Paracoccaceae</taxon>
        <taxon>Thioclava</taxon>
    </lineage>
</organism>
<evidence type="ECO:0000313" key="11">
    <source>
        <dbReference type="EMBL" id="KEO58473.1"/>
    </source>
</evidence>
<dbReference type="SUPFAM" id="SSF55729">
    <property type="entry name" value="Acyl-CoA N-acyltransferases (Nat)"/>
    <property type="match status" value="1"/>
</dbReference>
<dbReference type="PANTHER" id="PTHR37323:SF1">
    <property type="entry name" value="L-ORNITHINE N(ALPHA)-ACYLTRANSFERASE"/>
    <property type="match status" value="1"/>
</dbReference>
<protein>
    <recommendedName>
        <fullName evidence="8">L-ornithine N(alpha)-acyltransferase</fullName>
        <ecNumber evidence="7">2.3.2.30</ecNumber>
    </recommendedName>
</protein>
<comment type="caution">
    <text evidence="11">The sequence shown here is derived from an EMBL/GenBank/DDBJ whole genome shotgun (WGS) entry which is preliminary data.</text>
</comment>
<evidence type="ECO:0000256" key="10">
    <source>
        <dbReference type="ARBA" id="ARBA00047785"/>
    </source>
</evidence>
<dbReference type="EC" id="2.3.2.30" evidence="7"/>
<dbReference type="RefSeq" id="WP_038131387.1">
    <property type="nucleotide sequence ID" value="NZ_AUNB01000034.1"/>
</dbReference>
<evidence type="ECO:0000256" key="1">
    <source>
        <dbReference type="ARBA" id="ARBA00005189"/>
    </source>
</evidence>
<dbReference type="STRING" id="1353528.DT23_16340"/>
<comment type="similarity">
    <text evidence="6">Belongs to the acetyltransferase family. OlsB subfamily.</text>
</comment>
<dbReference type="EMBL" id="AUNB01000034">
    <property type="protein sequence ID" value="KEO58473.1"/>
    <property type="molecule type" value="Genomic_DNA"/>
</dbReference>
<keyword evidence="5" id="KW-0012">Acyltransferase</keyword>
<dbReference type="GO" id="GO:0006629">
    <property type="term" value="P:lipid metabolic process"/>
    <property type="evidence" value="ECO:0007669"/>
    <property type="project" value="UniProtKB-KW"/>
</dbReference>
<dbReference type="PANTHER" id="PTHR37323">
    <property type="entry name" value="GCN5-RELATED N-ACETYLTRANSFERASE"/>
    <property type="match status" value="1"/>
</dbReference>
<keyword evidence="12" id="KW-1185">Reference proteome</keyword>
<proteinExistence type="inferred from homology"/>
<evidence type="ECO:0000313" key="12">
    <source>
        <dbReference type="Proteomes" id="UP000027471"/>
    </source>
</evidence>